<dbReference type="AlphaFoldDB" id="A0A9P5AV34"/>
<keyword evidence="1" id="KW-0175">Coiled coil</keyword>
<organism evidence="3 4">
    <name type="scientific">Fusarium beomiforme</name>
    <dbReference type="NCBI Taxonomy" id="44412"/>
    <lineage>
        <taxon>Eukaryota</taxon>
        <taxon>Fungi</taxon>
        <taxon>Dikarya</taxon>
        <taxon>Ascomycota</taxon>
        <taxon>Pezizomycotina</taxon>
        <taxon>Sordariomycetes</taxon>
        <taxon>Hypocreomycetidae</taxon>
        <taxon>Hypocreales</taxon>
        <taxon>Nectriaceae</taxon>
        <taxon>Fusarium</taxon>
        <taxon>Fusarium burgessii species complex</taxon>
    </lineage>
</organism>
<keyword evidence="2" id="KW-1133">Transmembrane helix</keyword>
<feature type="coiled-coil region" evidence="1">
    <location>
        <begin position="655"/>
        <end position="692"/>
    </location>
</feature>
<dbReference type="OrthoDB" id="5103225at2759"/>
<gene>
    <name evidence="3" type="ORF">FBEOM_505</name>
</gene>
<reference evidence="3" key="1">
    <citation type="journal article" date="2017" name="Mycologia">
        <title>Fusarium algeriense, sp. nov., a novel toxigenic crown rot pathogen of durum wheat from Algeria is nested in the Fusarium burgessii species complex.</title>
        <authorList>
            <person name="Laraba I."/>
            <person name="Keddad A."/>
            <person name="Boureghda H."/>
            <person name="Abdallah N."/>
            <person name="Vaughan M.M."/>
            <person name="Proctor R.H."/>
            <person name="Busman M."/>
            <person name="O'Donnell K."/>
        </authorList>
    </citation>
    <scope>NUCLEOTIDE SEQUENCE</scope>
    <source>
        <strain evidence="3">NRRL 25174</strain>
    </source>
</reference>
<reference evidence="3" key="2">
    <citation type="submission" date="2020-02" db="EMBL/GenBank/DDBJ databases">
        <title>Identification and distribution of gene clusters putatively required for synthesis of sphingolipid metabolism inhibitors in phylogenetically diverse species of the filamentous fungus Fusarium.</title>
        <authorList>
            <person name="Kim H.-S."/>
            <person name="Busman M."/>
            <person name="Brown D.W."/>
            <person name="Divon H."/>
            <person name="Uhlig S."/>
            <person name="Proctor R.H."/>
        </authorList>
    </citation>
    <scope>NUCLEOTIDE SEQUENCE</scope>
    <source>
        <strain evidence="3">NRRL 25174</strain>
    </source>
</reference>
<evidence type="ECO:0000313" key="4">
    <source>
        <dbReference type="Proteomes" id="UP000730481"/>
    </source>
</evidence>
<accession>A0A9P5AV34</accession>
<dbReference type="Proteomes" id="UP000730481">
    <property type="component" value="Unassembled WGS sequence"/>
</dbReference>
<keyword evidence="2" id="KW-0812">Transmembrane</keyword>
<sequence>MTFNSPSSKLVELSQLLRQNPGPGEYLIEGTMLMHVEDPESLLPKTRAVLGPSQRDLYIRSVARPFCSKEADRSIEEAAKLTCQNASAINFAFMGVTLAFVMSDGQRGTHNADRMVPIVRTYAKFLLDSIQLAKDIAHYGEDFDDNVVAQCADPNVPINERKLILEKYIEHAEGLEEMSKNVLNRLNSLRNDFFDLIQDVRRSNGSSESTSTIKEVDQLDVAGLNVDLGHPILKLAFDLPGSLPPFLAIGGLMALKREKVAEEILFLTTFHAQRTAKQQTVYGQDQKLGGDALQLLTSFDKNFTKMGQSWFHSLVDAREIEKWLQDGADMAAWPKYVRDNMEHGVKLYQAMAKYLRGYAKGIADMHVERWHVLDPLTLLFDSFLTTLHLQHLIHTMETALPQYSAQGAPSYEDVVKKFTAALGDGKDPEKILDAADALNMADCKAIFDKTGGNPVPFVDEKDREKFHLGAEQAASLPLAQKHLKETAKTATQAVKDIEGIFGRLLLKIMEIDQIHESDFIPELRKHKETFTDLIRESRLLAREISQYGQQFDEVTVKFCADKDISVADRIKRIQRFIEKTKGFETASGAMEKRFTKLNEDFTVFVGKFVSWAKKKEGELDEKVTQLIKEIGELKGGGLILAGLSAAACIGLIATWMVLSNELEQKENQKKQYEDQINQIQKARSELVSLGKDELAIFSEKINFLKGYWTKASSDAVEIERWLQDGADDAKFPKYMEKNLKKGVEVSLSTYLDEYSRGVDSEE</sequence>
<evidence type="ECO:0000256" key="2">
    <source>
        <dbReference type="SAM" id="Phobius"/>
    </source>
</evidence>
<proteinExistence type="predicted"/>
<name>A0A9P5AV34_9HYPO</name>
<keyword evidence="2" id="KW-0472">Membrane</keyword>
<comment type="caution">
    <text evidence="3">The sequence shown here is derived from an EMBL/GenBank/DDBJ whole genome shotgun (WGS) entry which is preliminary data.</text>
</comment>
<evidence type="ECO:0000256" key="1">
    <source>
        <dbReference type="SAM" id="Coils"/>
    </source>
</evidence>
<evidence type="ECO:0000313" key="3">
    <source>
        <dbReference type="EMBL" id="KAF4345555.1"/>
    </source>
</evidence>
<feature type="transmembrane region" description="Helical" evidence="2">
    <location>
        <begin position="638"/>
        <end position="658"/>
    </location>
</feature>
<dbReference type="EMBL" id="PVQB02000025">
    <property type="protein sequence ID" value="KAF4345555.1"/>
    <property type="molecule type" value="Genomic_DNA"/>
</dbReference>
<keyword evidence="4" id="KW-1185">Reference proteome</keyword>
<protein>
    <submittedName>
        <fullName evidence="3">Uncharacterized protein</fullName>
    </submittedName>
</protein>